<accession>A0ABD1JTT7</accession>
<dbReference type="AlphaFoldDB" id="A0ABD1JTT7"/>
<evidence type="ECO:0000259" key="1">
    <source>
        <dbReference type="PROSITE" id="PS50853"/>
    </source>
</evidence>
<dbReference type="SUPFAM" id="SSF49265">
    <property type="entry name" value="Fibronectin type III"/>
    <property type="match status" value="6"/>
</dbReference>
<feature type="domain" description="Fibronectin type-III" evidence="1">
    <location>
        <begin position="187"/>
        <end position="276"/>
    </location>
</feature>
<keyword evidence="3" id="KW-1185">Reference proteome</keyword>
<dbReference type="PROSITE" id="PS50853">
    <property type="entry name" value="FN3"/>
    <property type="match status" value="3"/>
</dbReference>
<dbReference type="InterPro" id="IPR036116">
    <property type="entry name" value="FN3_sf"/>
</dbReference>
<proteinExistence type="predicted"/>
<evidence type="ECO:0000313" key="2">
    <source>
        <dbReference type="EMBL" id="KAL2090271.1"/>
    </source>
</evidence>
<dbReference type="Proteomes" id="UP001591681">
    <property type="component" value="Unassembled WGS sequence"/>
</dbReference>
<sequence length="803" mass="84937">MWWVESHEGTTISVSVFDATTKSIAVRWSRYNGATYYEVTATPKNSAGPSTFAQFSGNTVLGSVSVLSFNSLYTVRVEAKNSSGAVLGQGQVDARTAPDVPTINLATSKQSNSITVEFETVSGAASYVLRTEAPDGTFSQTPASSSPATVQDLQPYTQYIVSLLAVNSDGGESQPSEPVLVRTVLPAPQLNSSSPSNDTIQLDWRPVQHAVQYSLSITLDGILVQQINATANATSATVPGLEPGSTYHIQAQALDPYGRPGDKTTVSQITRPAQPEDFELSPVWGEPPFLRVSWNASQGASEHTALSSTGLRCSSNGSSCHLSPIRCGQSMLVTLTASNQAGPSLPSQPKEFGSVPCPPEPIRLSEPEPGLCLADWDAVAMAESYVTFVKRDDGIEQSCNSSETSCNYTCLCGHTYIVSVYAYNQAGSSPPGPLVNYTTLPCCPSDVSISLVSPETLEIRWTAVRGATLYETRAVDPPELIVCNDTASVCVLSDLSCNSRYSVAVIPCSDLSGCNRNCQAQVHETAPCMPTITSVSQTLGTVTVNWTSDNSAANYTASFVCDTATVSCHSDGTSCEIAETALLCGSSCDVTVVATSSAGASFPSYVDALETDPCCPANLTVHQVTQAMSNVTWSAARGAYSFRTSLTSPRGNASCHTQHTHCLMGCITCGTSYSVSMEVASRTGRKEQCSYSGYSTSHCCPSGVRLYSMANNTLRVYWRSTGSLTNYTADVYGSHGNYSCSPPLGGNSCDIADVVCGGVYTVVVAPINADGTRVTFCPLRLYSVSCSGTYVGTIIYRGKRSVD</sequence>
<organism evidence="2 3">
    <name type="scientific">Coilia grayii</name>
    <name type="common">Gray's grenadier anchovy</name>
    <dbReference type="NCBI Taxonomy" id="363190"/>
    <lineage>
        <taxon>Eukaryota</taxon>
        <taxon>Metazoa</taxon>
        <taxon>Chordata</taxon>
        <taxon>Craniata</taxon>
        <taxon>Vertebrata</taxon>
        <taxon>Euteleostomi</taxon>
        <taxon>Actinopterygii</taxon>
        <taxon>Neopterygii</taxon>
        <taxon>Teleostei</taxon>
        <taxon>Clupei</taxon>
        <taxon>Clupeiformes</taxon>
        <taxon>Clupeoidei</taxon>
        <taxon>Engraulidae</taxon>
        <taxon>Coilinae</taxon>
        <taxon>Coilia</taxon>
    </lineage>
</organism>
<dbReference type="Gene3D" id="2.60.40.10">
    <property type="entry name" value="Immunoglobulins"/>
    <property type="match status" value="4"/>
</dbReference>
<dbReference type="PANTHER" id="PTHR47135:SF1">
    <property type="entry name" value="FIBRONECTIN TYPE III DOMAIN-CONTAINING PROTEIN 7"/>
    <property type="match status" value="1"/>
</dbReference>
<dbReference type="Pfam" id="PF00041">
    <property type="entry name" value="fn3"/>
    <property type="match status" value="1"/>
</dbReference>
<comment type="caution">
    <text evidence="2">The sequence shown here is derived from an EMBL/GenBank/DDBJ whole genome shotgun (WGS) entry which is preliminary data.</text>
</comment>
<reference evidence="2 3" key="1">
    <citation type="submission" date="2024-09" db="EMBL/GenBank/DDBJ databases">
        <title>A chromosome-level genome assembly of Gray's grenadier anchovy, Coilia grayii.</title>
        <authorList>
            <person name="Fu Z."/>
        </authorList>
    </citation>
    <scope>NUCLEOTIDE SEQUENCE [LARGE SCALE GENOMIC DNA]</scope>
    <source>
        <strain evidence="2">G4</strain>
        <tissue evidence="2">Muscle</tissue>
    </source>
</reference>
<dbReference type="EMBL" id="JBHFQA010000012">
    <property type="protein sequence ID" value="KAL2090271.1"/>
    <property type="molecule type" value="Genomic_DNA"/>
</dbReference>
<dbReference type="InterPro" id="IPR013783">
    <property type="entry name" value="Ig-like_fold"/>
</dbReference>
<dbReference type="CDD" id="cd00063">
    <property type="entry name" value="FN3"/>
    <property type="match status" value="4"/>
</dbReference>
<gene>
    <name evidence="2" type="ORF">ACEWY4_014959</name>
</gene>
<dbReference type="PANTHER" id="PTHR47135">
    <property type="entry name" value="FIBRONECTIN TYPE III DOMAIN-CONTAINING PROTEIN 7"/>
    <property type="match status" value="1"/>
</dbReference>
<protein>
    <recommendedName>
        <fullName evidence="1">Fibronectin type-III domain-containing protein</fullName>
    </recommendedName>
</protein>
<feature type="domain" description="Fibronectin type-III" evidence="1">
    <location>
        <begin position="358"/>
        <end position="442"/>
    </location>
</feature>
<feature type="domain" description="Fibronectin type-III" evidence="1">
    <location>
        <begin position="97"/>
        <end position="186"/>
    </location>
</feature>
<dbReference type="SMART" id="SM00060">
    <property type="entry name" value="FN3"/>
    <property type="match status" value="8"/>
</dbReference>
<name>A0ABD1JTT7_9TELE</name>
<evidence type="ECO:0000313" key="3">
    <source>
        <dbReference type="Proteomes" id="UP001591681"/>
    </source>
</evidence>
<dbReference type="InterPro" id="IPR003961">
    <property type="entry name" value="FN3_dom"/>
</dbReference>